<accession>A0AAN8Y6J0</accession>
<dbReference type="Proteomes" id="UP001371456">
    <property type="component" value="Unassembled WGS sequence"/>
</dbReference>
<gene>
    <name evidence="2" type="ORF">RDI58_019441</name>
</gene>
<proteinExistence type="predicted"/>
<dbReference type="AlphaFoldDB" id="A0AAN8Y6J0"/>
<feature type="compositionally biased region" description="Basic and acidic residues" evidence="1">
    <location>
        <begin position="1"/>
        <end position="16"/>
    </location>
</feature>
<evidence type="ECO:0000256" key="1">
    <source>
        <dbReference type="SAM" id="MobiDB-lite"/>
    </source>
</evidence>
<comment type="caution">
    <text evidence="2">The sequence shown here is derived from an EMBL/GenBank/DDBJ whole genome shotgun (WGS) entry which is preliminary data.</text>
</comment>
<feature type="region of interest" description="Disordered" evidence="1">
    <location>
        <begin position="1"/>
        <end position="24"/>
    </location>
</feature>
<dbReference type="EMBL" id="JBANQN010000008">
    <property type="protein sequence ID" value="KAK6781645.1"/>
    <property type="molecule type" value="Genomic_DNA"/>
</dbReference>
<reference evidence="2 3" key="1">
    <citation type="submission" date="2024-02" db="EMBL/GenBank/DDBJ databases">
        <title>de novo genome assembly of Solanum bulbocastanum strain 11H21.</title>
        <authorList>
            <person name="Hosaka A.J."/>
        </authorList>
    </citation>
    <scope>NUCLEOTIDE SEQUENCE [LARGE SCALE GENOMIC DNA]</scope>
    <source>
        <tissue evidence="2">Young leaves</tissue>
    </source>
</reference>
<evidence type="ECO:0000313" key="3">
    <source>
        <dbReference type="Proteomes" id="UP001371456"/>
    </source>
</evidence>
<organism evidence="2 3">
    <name type="scientific">Solanum bulbocastanum</name>
    <name type="common">Wild potato</name>
    <dbReference type="NCBI Taxonomy" id="147425"/>
    <lineage>
        <taxon>Eukaryota</taxon>
        <taxon>Viridiplantae</taxon>
        <taxon>Streptophyta</taxon>
        <taxon>Embryophyta</taxon>
        <taxon>Tracheophyta</taxon>
        <taxon>Spermatophyta</taxon>
        <taxon>Magnoliopsida</taxon>
        <taxon>eudicotyledons</taxon>
        <taxon>Gunneridae</taxon>
        <taxon>Pentapetalae</taxon>
        <taxon>asterids</taxon>
        <taxon>lamiids</taxon>
        <taxon>Solanales</taxon>
        <taxon>Solanaceae</taxon>
        <taxon>Solanoideae</taxon>
        <taxon>Solaneae</taxon>
        <taxon>Solanum</taxon>
    </lineage>
</organism>
<protein>
    <submittedName>
        <fullName evidence="2">Uncharacterized protein</fullName>
    </submittedName>
</protein>
<name>A0AAN8Y6J0_SOLBU</name>
<evidence type="ECO:0000313" key="2">
    <source>
        <dbReference type="EMBL" id="KAK6781645.1"/>
    </source>
</evidence>
<keyword evidence="3" id="KW-1185">Reference proteome</keyword>
<sequence>MDGFEDARERIRENFGKVELSPPS</sequence>